<dbReference type="InterPro" id="IPR010065">
    <property type="entry name" value="AA_ABC_transptr_permease_3TM"/>
</dbReference>
<protein>
    <submittedName>
        <fullName evidence="9">Amino acid ABC transporter permease</fullName>
    </submittedName>
</protein>
<evidence type="ECO:0000259" key="8">
    <source>
        <dbReference type="PROSITE" id="PS50928"/>
    </source>
</evidence>
<sequence length="313" mass="33269">MGMSGASVLYDVPGPKAKARNRVYAVLGTLAVLGLIAFVVLRLSAKGQLQPEVWNIFNYAGVRTSIRDGVLTTLQVFAVAAVLSLALGALLAVARLSDRKPIRWFATGFVELFRAVPLLITIYALWVILLSNRDSLGLTGSQPQFWALVVGLMVYNGSVQAEVLRAGINSVPKGQKEAAYALGMSKTQVMTTVLIPQAVRAMLPTIISQLVVTLKDTSLGYIITYEELLYKARLMSGNIIVNGNDTYIPVIIVVGSIYVAMCLALSALANWIERRGRRAKTGIGMAEAAEPVTATDAMEAAGAAPDGAAGTKG</sequence>
<evidence type="ECO:0000256" key="2">
    <source>
        <dbReference type="ARBA" id="ARBA00022448"/>
    </source>
</evidence>
<dbReference type="Gene3D" id="1.10.3720.10">
    <property type="entry name" value="MetI-like"/>
    <property type="match status" value="1"/>
</dbReference>
<keyword evidence="10" id="KW-1185">Reference proteome</keyword>
<evidence type="ECO:0000256" key="4">
    <source>
        <dbReference type="ARBA" id="ARBA00022692"/>
    </source>
</evidence>
<evidence type="ECO:0000256" key="7">
    <source>
        <dbReference type="RuleBase" id="RU363032"/>
    </source>
</evidence>
<dbReference type="EMBL" id="BMRP01000002">
    <property type="protein sequence ID" value="GGU48822.1"/>
    <property type="molecule type" value="Genomic_DNA"/>
</dbReference>
<dbReference type="PANTHER" id="PTHR30614">
    <property type="entry name" value="MEMBRANE COMPONENT OF AMINO ACID ABC TRANSPORTER"/>
    <property type="match status" value="1"/>
</dbReference>
<organism evidence="9 10">
    <name type="scientific">Streptomyces albospinus</name>
    <dbReference type="NCBI Taxonomy" id="285515"/>
    <lineage>
        <taxon>Bacteria</taxon>
        <taxon>Bacillati</taxon>
        <taxon>Actinomycetota</taxon>
        <taxon>Actinomycetes</taxon>
        <taxon>Kitasatosporales</taxon>
        <taxon>Streptomycetaceae</taxon>
        <taxon>Streptomyces</taxon>
    </lineage>
</organism>
<dbReference type="SUPFAM" id="SSF161098">
    <property type="entry name" value="MetI-like"/>
    <property type="match status" value="1"/>
</dbReference>
<keyword evidence="5 7" id="KW-1133">Transmembrane helix</keyword>
<dbReference type="InterPro" id="IPR035906">
    <property type="entry name" value="MetI-like_sf"/>
</dbReference>
<comment type="caution">
    <text evidence="9">The sequence shown here is derived from an EMBL/GenBank/DDBJ whole genome shotgun (WGS) entry which is preliminary data.</text>
</comment>
<evidence type="ECO:0000313" key="10">
    <source>
        <dbReference type="Proteomes" id="UP000654471"/>
    </source>
</evidence>
<dbReference type="PROSITE" id="PS50928">
    <property type="entry name" value="ABC_TM1"/>
    <property type="match status" value="1"/>
</dbReference>
<proteinExistence type="inferred from homology"/>
<gene>
    <name evidence="9" type="ORF">GCM10010211_11370</name>
</gene>
<comment type="similarity">
    <text evidence="7">Belongs to the binding-protein-dependent transport system permease family.</text>
</comment>
<evidence type="ECO:0000313" key="9">
    <source>
        <dbReference type="EMBL" id="GGU48822.1"/>
    </source>
</evidence>
<dbReference type="Pfam" id="PF00528">
    <property type="entry name" value="BPD_transp_1"/>
    <property type="match status" value="1"/>
</dbReference>
<feature type="transmembrane region" description="Helical" evidence="7">
    <location>
        <begin position="74"/>
        <end position="93"/>
    </location>
</feature>
<keyword evidence="3" id="KW-1003">Cell membrane</keyword>
<dbReference type="NCBIfam" id="TIGR01726">
    <property type="entry name" value="HEQRo_perm_3TM"/>
    <property type="match status" value="1"/>
</dbReference>
<evidence type="ECO:0000256" key="1">
    <source>
        <dbReference type="ARBA" id="ARBA00004651"/>
    </source>
</evidence>
<evidence type="ECO:0000256" key="6">
    <source>
        <dbReference type="ARBA" id="ARBA00023136"/>
    </source>
</evidence>
<feature type="transmembrane region" description="Helical" evidence="7">
    <location>
        <begin position="247"/>
        <end position="272"/>
    </location>
</feature>
<reference evidence="10" key="1">
    <citation type="journal article" date="2019" name="Int. J. Syst. Evol. Microbiol.">
        <title>The Global Catalogue of Microorganisms (GCM) 10K type strain sequencing project: providing services to taxonomists for standard genome sequencing and annotation.</title>
        <authorList>
            <consortium name="The Broad Institute Genomics Platform"/>
            <consortium name="The Broad Institute Genome Sequencing Center for Infectious Disease"/>
            <person name="Wu L."/>
            <person name="Ma J."/>
        </authorList>
    </citation>
    <scope>NUCLEOTIDE SEQUENCE [LARGE SCALE GENOMIC DNA]</scope>
    <source>
        <strain evidence="10">JCM 3399</strain>
    </source>
</reference>
<comment type="subcellular location">
    <subcellularLocation>
        <location evidence="1 7">Cell membrane</location>
        <topology evidence="1 7">Multi-pass membrane protein</topology>
    </subcellularLocation>
</comment>
<evidence type="ECO:0000256" key="5">
    <source>
        <dbReference type="ARBA" id="ARBA00022989"/>
    </source>
</evidence>
<dbReference type="Proteomes" id="UP000654471">
    <property type="component" value="Unassembled WGS sequence"/>
</dbReference>
<keyword evidence="2 7" id="KW-0813">Transport</keyword>
<dbReference type="InterPro" id="IPR000515">
    <property type="entry name" value="MetI-like"/>
</dbReference>
<keyword evidence="6 7" id="KW-0472">Membrane</keyword>
<accession>A0ABQ2US09</accession>
<keyword evidence="4 7" id="KW-0812">Transmembrane</keyword>
<feature type="domain" description="ABC transmembrane type-1" evidence="8">
    <location>
        <begin position="70"/>
        <end position="269"/>
    </location>
</feature>
<dbReference type="PANTHER" id="PTHR30614:SF21">
    <property type="entry name" value="AMINO ACID ABC TRANSPORTER PERMEASE"/>
    <property type="match status" value="1"/>
</dbReference>
<feature type="transmembrane region" description="Helical" evidence="7">
    <location>
        <begin position="23"/>
        <end position="45"/>
    </location>
</feature>
<evidence type="ECO:0000256" key="3">
    <source>
        <dbReference type="ARBA" id="ARBA00022475"/>
    </source>
</evidence>
<feature type="transmembrane region" description="Helical" evidence="7">
    <location>
        <begin position="105"/>
        <end position="129"/>
    </location>
</feature>
<dbReference type="InterPro" id="IPR043429">
    <property type="entry name" value="ArtM/GltK/GlnP/TcyL/YhdX-like"/>
</dbReference>
<name>A0ABQ2US09_9ACTN</name>
<dbReference type="CDD" id="cd06261">
    <property type="entry name" value="TM_PBP2"/>
    <property type="match status" value="1"/>
</dbReference>